<evidence type="ECO:0000256" key="3">
    <source>
        <dbReference type="ARBA" id="ARBA00025755"/>
    </source>
</evidence>
<dbReference type="EMBL" id="JAIWYP010000015">
    <property type="protein sequence ID" value="KAH3703207.1"/>
    <property type="molecule type" value="Genomic_DNA"/>
</dbReference>
<keyword evidence="7" id="KW-1185">Reference proteome</keyword>
<comment type="similarity">
    <text evidence="3">Belongs to the 'GDSL' lipolytic enzyme family. IAH1 subfamily.</text>
</comment>
<protein>
    <recommendedName>
        <fullName evidence="4">Isoamyl acetate-hydrolyzing esterase 1 homolog</fullName>
    </recommendedName>
</protein>
<dbReference type="PANTHER" id="PTHR14209:SF19">
    <property type="entry name" value="ISOAMYL ACETATE-HYDROLYZING ESTERASE 1 HOMOLOG"/>
    <property type="match status" value="1"/>
</dbReference>
<comment type="function">
    <text evidence="2">Probable lipase.</text>
</comment>
<comment type="caution">
    <text evidence="6">The sequence shown here is derived from an EMBL/GenBank/DDBJ whole genome shotgun (WGS) entry which is preliminary data.</text>
</comment>
<feature type="domain" description="SGNH hydrolase-type esterase" evidence="5">
    <location>
        <begin position="7"/>
        <end position="192"/>
    </location>
</feature>
<dbReference type="InterPro" id="IPR036514">
    <property type="entry name" value="SGNH_hydro_sf"/>
</dbReference>
<reference evidence="6" key="2">
    <citation type="submission" date="2020-11" db="EMBL/GenBank/DDBJ databases">
        <authorList>
            <person name="McCartney M.A."/>
            <person name="Auch B."/>
            <person name="Kono T."/>
            <person name="Mallez S."/>
            <person name="Becker A."/>
            <person name="Gohl D.M."/>
            <person name="Silverstein K.A.T."/>
            <person name="Koren S."/>
            <person name="Bechman K.B."/>
            <person name="Herman A."/>
            <person name="Abrahante J.E."/>
            <person name="Garbe J."/>
        </authorList>
    </citation>
    <scope>NUCLEOTIDE SEQUENCE</scope>
    <source>
        <strain evidence="6">Duluth1</strain>
        <tissue evidence="6">Whole animal</tissue>
    </source>
</reference>
<evidence type="ECO:0000256" key="2">
    <source>
        <dbReference type="ARBA" id="ARBA00024673"/>
    </source>
</evidence>
<dbReference type="PANTHER" id="PTHR14209">
    <property type="entry name" value="ISOAMYL ACETATE-HYDROLYZING ESTERASE 1"/>
    <property type="match status" value="1"/>
</dbReference>
<evidence type="ECO:0000313" key="7">
    <source>
        <dbReference type="Proteomes" id="UP000828390"/>
    </source>
</evidence>
<proteinExistence type="inferred from homology"/>
<organism evidence="6 7">
    <name type="scientific">Dreissena polymorpha</name>
    <name type="common">Zebra mussel</name>
    <name type="synonym">Mytilus polymorpha</name>
    <dbReference type="NCBI Taxonomy" id="45954"/>
    <lineage>
        <taxon>Eukaryota</taxon>
        <taxon>Metazoa</taxon>
        <taxon>Spiralia</taxon>
        <taxon>Lophotrochozoa</taxon>
        <taxon>Mollusca</taxon>
        <taxon>Bivalvia</taxon>
        <taxon>Autobranchia</taxon>
        <taxon>Heteroconchia</taxon>
        <taxon>Euheterodonta</taxon>
        <taxon>Imparidentia</taxon>
        <taxon>Neoheterodontei</taxon>
        <taxon>Myida</taxon>
        <taxon>Dreissenoidea</taxon>
        <taxon>Dreissenidae</taxon>
        <taxon>Dreissena</taxon>
    </lineage>
</organism>
<dbReference type="Pfam" id="PF13472">
    <property type="entry name" value="Lipase_GDSL_2"/>
    <property type="match status" value="1"/>
</dbReference>
<dbReference type="CDD" id="cd01838">
    <property type="entry name" value="Isoamyl_acetate_hydrolase_like"/>
    <property type="match status" value="1"/>
</dbReference>
<dbReference type="InterPro" id="IPR013830">
    <property type="entry name" value="SGNH_hydro"/>
</dbReference>
<dbReference type="InterPro" id="IPR045136">
    <property type="entry name" value="Iah1-like"/>
</dbReference>
<gene>
    <name evidence="6" type="ORF">DPMN_078238</name>
</gene>
<evidence type="ECO:0000313" key="6">
    <source>
        <dbReference type="EMBL" id="KAH3703207.1"/>
    </source>
</evidence>
<reference evidence="6" key="1">
    <citation type="journal article" date="2019" name="bioRxiv">
        <title>The Genome of the Zebra Mussel, Dreissena polymorpha: A Resource for Invasive Species Research.</title>
        <authorList>
            <person name="McCartney M.A."/>
            <person name="Auch B."/>
            <person name="Kono T."/>
            <person name="Mallez S."/>
            <person name="Zhang Y."/>
            <person name="Obille A."/>
            <person name="Becker A."/>
            <person name="Abrahante J.E."/>
            <person name="Garbe J."/>
            <person name="Badalamenti J.P."/>
            <person name="Herman A."/>
            <person name="Mangelson H."/>
            <person name="Liachko I."/>
            <person name="Sullivan S."/>
            <person name="Sone E.D."/>
            <person name="Koren S."/>
            <person name="Silverstein K.A.T."/>
            <person name="Beckman K.B."/>
            <person name="Gohl D.M."/>
        </authorList>
    </citation>
    <scope>NUCLEOTIDE SEQUENCE</scope>
    <source>
        <strain evidence="6">Duluth1</strain>
        <tissue evidence="6">Whole animal</tissue>
    </source>
</reference>
<evidence type="ECO:0000259" key="5">
    <source>
        <dbReference type="Pfam" id="PF13472"/>
    </source>
</evidence>
<accession>A0A9D3YLW6</accession>
<dbReference type="OrthoDB" id="671439at2759"/>
<dbReference type="AlphaFoldDB" id="A0A9D3YLW6"/>
<dbReference type="SUPFAM" id="SSF52266">
    <property type="entry name" value="SGNH hydrolase"/>
    <property type="match status" value="1"/>
</dbReference>
<evidence type="ECO:0000256" key="4">
    <source>
        <dbReference type="ARBA" id="ARBA00026152"/>
    </source>
</evidence>
<dbReference type="Proteomes" id="UP000828390">
    <property type="component" value="Unassembled WGS sequence"/>
</dbReference>
<dbReference type="GO" id="GO:0016787">
    <property type="term" value="F:hydrolase activity"/>
    <property type="evidence" value="ECO:0007669"/>
    <property type="project" value="UniProtKB-KW"/>
</dbReference>
<name>A0A9D3YLW6_DREPO</name>
<keyword evidence="1" id="KW-0378">Hydrolase</keyword>
<evidence type="ECO:0000256" key="1">
    <source>
        <dbReference type="ARBA" id="ARBA00022801"/>
    </source>
</evidence>
<dbReference type="FunFam" id="3.40.50.1110:FF:000002">
    <property type="entry name" value="isoamyl acetate-hydrolyzing esterase 1 homolog"/>
    <property type="match status" value="1"/>
</dbReference>
<sequence length="235" mass="26663">MEPKVILFGDSLTQYGYSFDGCWVALIADFLQRKCDVVNRGFSGYNSRWCKIILPKVITKADVKSVAMVTIFLGANDSVDSLICPKQHVPLEEYTQNMKDMIQYLMDIGMERHKIVVISPPPCVESKWEADCKERDIPFGKYNAATKAYAQAAMEVAKECGTKSVDLYTSMIKQEDWQDMLNDGLHLSRLGSEHLFELMSEHLTPVHDSLPFAFPYWADIDNDNPHAILDTYSSC</sequence>
<dbReference type="Gene3D" id="3.40.50.1110">
    <property type="entry name" value="SGNH hydrolase"/>
    <property type="match status" value="1"/>
</dbReference>